<proteinExistence type="predicted"/>
<keyword evidence="2" id="KW-1185">Reference proteome</keyword>
<name>A0A8S1JX18_9CILI</name>
<reference evidence="1" key="1">
    <citation type="submission" date="2021-01" db="EMBL/GenBank/DDBJ databases">
        <authorList>
            <consortium name="Genoscope - CEA"/>
            <person name="William W."/>
        </authorList>
    </citation>
    <scope>NUCLEOTIDE SEQUENCE</scope>
</reference>
<comment type="caution">
    <text evidence="1">The sequence shown here is derived from an EMBL/GenBank/DDBJ whole genome shotgun (WGS) entry which is preliminary data.</text>
</comment>
<evidence type="ECO:0000313" key="1">
    <source>
        <dbReference type="EMBL" id="CAD8045979.1"/>
    </source>
</evidence>
<dbReference type="Proteomes" id="UP000692954">
    <property type="component" value="Unassembled WGS sequence"/>
</dbReference>
<sequence length="323" mass="37995">MIQTRKSQSLKKSKTKNIYMEKMQINFIHQEKTYSKAIHPSNYQSKPFSLKNLDLALPDKSISQSNNSFQDDKSCCCLDCGKLSKKIRNLSKKFKVFQTKMSILEKQRIIKRFQNAVHCIIYLIQKWKKIRQQERSKKLFRFKTKIFENQPFIQSQTSSNKAQTIFFNSQLQSEERQTITSQLQSIQVKIFDQKNKQRQSVKLYLKQKLNNKSEDQGLLPKIDHIKQSNLVATSILRPLKILKTLGDEPKSIQKQQNLSTLKPSIPQSPYLSHSNVIKQQDQQFQMVKSPRQFIKSFASEIISPQKSQKNDYFKIKKNRMIII</sequence>
<evidence type="ECO:0000313" key="2">
    <source>
        <dbReference type="Proteomes" id="UP000692954"/>
    </source>
</evidence>
<accession>A0A8S1JX18</accession>
<dbReference type="EMBL" id="CAJJDN010000001">
    <property type="protein sequence ID" value="CAD8045979.1"/>
    <property type="molecule type" value="Genomic_DNA"/>
</dbReference>
<gene>
    <name evidence="1" type="ORF">PSON_ATCC_30995.1.T0010381</name>
</gene>
<protein>
    <submittedName>
        <fullName evidence="1">Uncharacterized protein</fullName>
    </submittedName>
</protein>
<organism evidence="1 2">
    <name type="scientific">Paramecium sonneborni</name>
    <dbReference type="NCBI Taxonomy" id="65129"/>
    <lineage>
        <taxon>Eukaryota</taxon>
        <taxon>Sar</taxon>
        <taxon>Alveolata</taxon>
        <taxon>Ciliophora</taxon>
        <taxon>Intramacronucleata</taxon>
        <taxon>Oligohymenophorea</taxon>
        <taxon>Peniculida</taxon>
        <taxon>Parameciidae</taxon>
        <taxon>Paramecium</taxon>
    </lineage>
</organism>
<dbReference type="AlphaFoldDB" id="A0A8S1JX18"/>
<dbReference type="OrthoDB" id="300104at2759"/>